<feature type="chain" id="PRO_5038352806" description="EF-hand domain-containing protein" evidence="1">
    <location>
        <begin position="20"/>
        <end position="124"/>
    </location>
</feature>
<evidence type="ECO:0000259" key="2">
    <source>
        <dbReference type="PROSITE" id="PS50222"/>
    </source>
</evidence>
<sequence length="124" mass="13787">MRFNKIAALLMASVMTAGAASAMTASAKEYYVKVMKCDINGNGRIDTDDRQKVLDHINGKAAGFRRGNVLNDNYITTDDTDAVLKHIQGKKALSKDAFIRADVNKDNKVDIVDYRKILEYISNK</sequence>
<dbReference type="Proteomes" id="UP000019365">
    <property type="component" value="Unassembled WGS sequence"/>
</dbReference>
<dbReference type="PROSITE" id="PS00018">
    <property type="entry name" value="EF_HAND_1"/>
    <property type="match status" value="1"/>
</dbReference>
<comment type="caution">
    <text evidence="3">The sequence shown here is derived from an EMBL/GenBank/DDBJ whole genome shotgun (WGS) entry which is preliminary data.</text>
</comment>
<keyword evidence="1" id="KW-0732">Signal</keyword>
<proteinExistence type="predicted"/>
<gene>
    <name evidence="3" type="ORF">RF007C_03930</name>
</gene>
<protein>
    <recommendedName>
        <fullName evidence="2">EF-hand domain-containing protein</fullName>
    </recommendedName>
</protein>
<dbReference type="AlphaFoldDB" id="W7V0W8"/>
<dbReference type="InterPro" id="IPR018247">
    <property type="entry name" value="EF_Hand_1_Ca_BS"/>
</dbReference>
<dbReference type="InterPro" id="IPR011992">
    <property type="entry name" value="EF-hand-dom_pair"/>
</dbReference>
<dbReference type="Gene3D" id="1.10.1330.10">
    <property type="entry name" value="Dockerin domain"/>
    <property type="match status" value="1"/>
</dbReference>
<evidence type="ECO:0000256" key="1">
    <source>
        <dbReference type="SAM" id="SignalP"/>
    </source>
</evidence>
<dbReference type="PATRIC" id="fig|1341157.4.peg.667"/>
<dbReference type="InterPro" id="IPR036439">
    <property type="entry name" value="Dockerin_dom_sf"/>
</dbReference>
<dbReference type="InterPro" id="IPR002048">
    <property type="entry name" value="EF_hand_dom"/>
</dbReference>
<dbReference type="EMBL" id="ATAX01000010">
    <property type="protein sequence ID" value="EWM54615.1"/>
    <property type="molecule type" value="Genomic_DNA"/>
</dbReference>
<dbReference type="GO" id="GO:0005509">
    <property type="term" value="F:calcium ion binding"/>
    <property type="evidence" value="ECO:0007669"/>
    <property type="project" value="InterPro"/>
</dbReference>
<organism evidence="3 4">
    <name type="scientific">Ruminococcus flavefaciens 007c</name>
    <dbReference type="NCBI Taxonomy" id="1341157"/>
    <lineage>
        <taxon>Bacteria</taxon>
        <taxon>Bacillati</taxon>
        <taxon>Bacillota</taxon>
        <taxon>Clostridia</taxon>
        <taxon>Eubacteriales</taxon>
        <taxon>Oscillospiraceae</taxon>
        <taxon>Ruminococcus</taxon>
    </lineage>
</organism>
<dbReference type="PROSITE" id="PS50222">
    <property type="entry name" value="EF_HAND_2"/>
    <property type="match status" value="1"/>
</dbReference>
<accession>W7V0W8</accession>
<name>W7V0W8_RUMFL</name>
<keyword evidence="4" id="KW-1185">Reference proteome</keyword>
<evidence type="ECO:0000313" key="3">
    <source>
        <dbReference type="EMBL" id="EWM54615.1"/>
    </source>
</evidence>
<reference evidence="3 4" key="1">
    <citation type="journal article" date="2014" name="PLoS ONE">
        <title>Rumen cellulosomics: divergent fiber-degrading strategies revealed by comparative genome-wide analysis of six ruminococcal strains.</title>
        <authorList>
            <person name="Dassa B."/>
            <person name="Borovok I."/>
            <person name="Ruimy-Israeli V."/>
            <person name="Lamed R."/>
            <person name="Flint H.J."/>
            <person name="Duncan S.H."/>
            <person name="Henrissat B."/>
            <person name="Coutinho P."/>
            <person name="Morrison M."/>
            <person name="Mosoni P."/>
            <person name="Yeoman C.J."/>
            <person name="White B.A."/>
            <person name="Bayer E.A."/>
        </authorList>
    </citation>
    <scope>NUCLEOTIDE SEQUENCE [LARGE SCALE GENOMIC DNA]</scope>
    <source>
        <strain evidence="3 4">007c</strain>
    </source>
</reference>
<dbReference type="RefSeq" id="WP_037297209.1">
    <property type="nucleotide sequence ID" value="NZ_ATAX01000010.1"/>
</dbReference>
<evidence type="ECO:0000313" key="4">
    <source>
        <dbReference type="Proteomes" id="UP000019365"/>
    </source>
</evidence>
<dbReference type="SUPFAM" id="SSF47473">
    <property type="entry name" value="EF-hand"/>
    <property type="match status" value="1"/>
</dbReference>
<feature type="domain" description="EF-hand" evidence="2">
    <location>
        <begin position="89"/>
        <end position="124"/>
    </location>
</feature>
<feature type="signal peptide" evidence="1">
    <location>
        <begin position="1"/>
        <end position="19"/>
    </location>
</feature>
<dbReference type="CDD" id="cd14256">
    <property type="entry name" value="Dockerin_I"/>
    <property type="match status" value="1"/>
</dbReference>
<dbReference type="GO" id="GO:0000272">
    <property type="term" value="P:polysaccharide catabolic process"/>
    <property type="evidence" value="ECO:0007669"/>
    <property type="project" value="InterPro"/>
</dbReference>